<proteinExistence type="predicted"/>
<sequence>MRLKKAIHHRSNKYVDQTVLGYYHSNTEACPPSNFSFQIKGTDLRSFTPAIASRGRRASIVAARCGRNVLFITRKECYDLTKIKNFNLTPSSSKETVCLHNYSRFVWSQCLSFMIIGSHTGRRRVSRDNGAGALCALT</sequence>
<accession>A0A4C1WSV6</accession>
<protein>
    <submittedName>
        <fullName evidence="1">Uncharacterized protein</fullName>
    </submittedName>
</protein>
<evidence type="ECO:0000313" key="1">
    <source>
        <dbReference type="EMBL" id="GBP53920.1"/>
    </source>
</evidence>
<name>A0A4C1WSV6_EUMVA</name>
<dbReference type="EMBL" id="BGZK01000636">
    <property type="protein sequence ID" value="GBP53920.1"/>
    <property type="molecule type" value="Genomic_DNA"/>
</dbReference>
<organism evidence="1 2">
    <name type="scientific">Eumeta variegata</name>
    <name type="common">Bagworm moth</name>
    <name type="synonym">Eumeta japonica</name>
    <dbReference type="NCBI Taxonomy" id="151549"/>
    <lineage>
        <taxon>Eukaryota</taxon>
        <taxon>Metazoa</taxon>
        <taxon>Ecdysozoa</taxon>
        <taxon>Arthropoda</taxon>
        <taxon>Hexapoda</taxon>
        <taxon>Insecta</taxon>
        <taxon>Pterygota</taxon>
        <taxon>Neoptera</taxon>
        <taxon>Endopterygota</taxon>
        <taxon>Lepidoptera</taxon>
        <taxon>Glossata</taxon>
        <taxon>Ditrysia</taxon>
        <taxon>Tineoidea</taxon>
        <taxon>Psychidae</taxon>
        <taxon>Oiketicinae</taxon>
        <taxon>Eumeta</taxon>
    </lineage>
</organism>
<evidence type="ECO:0000313" key="2">
    <source>
        <dbReference type="Proteomes" id="UP000299102"/>
    </source>
</evidence>
<keyword evidence="2" id="KW-1185">Reference proteome</keyword>
<gene>
    <name evidence="1" type="ORF">EVAR_96598_1</name>
</gene>
<comment type="caution">
    <text evidence="1">The sequence shown here is derived from an EMBL/GenBank/DDBJ whole genome shotgun (WGS) entry which is preliminary data.</text>
</comment>
<dbReference type="AlphaFoldDB" id="A0A4C1WSV6"/>
<dbReference type="Proteomes" id="UP000299102">
    <property type="component" value="Unassembled WGS sequence"/>
</dbReference>
<reference evidence="1 2" key="1">
    <citation type="journal article" date="2019" name="Commun. Biol.">
        <title>The bagworm genome reveals a unique fibroin gene that provides high tensile strength.</title>
        <authorList>
            <person name="Kono N."/>
            <person name="Nakamura H."/>
            <person name="Ohtoshi R."/>
            <person name="Tomita M."/>
            <person name="Numata K."/>
            <person name="Arakawa K."/>
        </authorList>
    </citation>
    <scope>NUCLEOTIDE SEQUENCE [LARGE SCALE GENOMIC DNA]</scope>
</reference>